<keyword evidence="2" id="KW-1185">Reference proteome</keyword>
<comment type="caution">
    <text evidence="1">The sequence shown here is derived from an EMBL/GenBank/DDBJ whole genome shotgun (WGS) entry which is preliminary data.</text>
</comment>
<protein>
    <submittedName>
        <fullName evidence="1">Uncharacterized protein</fullName>
    </submittedName>
</protein>
<accession>A0ACB8VP63</accession>
<sequence length="776" mass="87663">MSDSLERTTDCPLPLLRDDSDSAEERENLTASSELRWEDGGLPAELQRGMETLRVNRELTDVVLCVQGHDFPCHRAILAAASQYFRAMFCSGLKESHEERVEIKGLDSGTMWSLLEYTYTSQALLTHSNVQRILEAASQFQFMRVVDACAGFLSKSLHLESCIGILNLAESHALMDLKTRAEDYITSQFSQVVQQQDFLELPAESLEAVLRNDELDVKCEECVFEAVMCWVRARQDERYPLLARLLKHVRLPLLEPAYFVEKVESDELIRRCSEAFPLLQEARIYHLSGREVVSERTKPRVRHFLSEVFLIIGGCTKDERFISTVTCLDPLRRSRLEVARLPITEMEDESQNRKWVEFACITFRNEVYISGGKETQHDVWKYNGALDKWIQIEALTTGRWRHKMAVHGGKVYAIGGFDGAQRLASVEAYDPFHNRWTQVTPLAVGVSSFAAASFDRWIYVIGGGPNGRLATDQVQCWEPGTDSWELRAPIPIETKCTNAVTFKNCIYIVGGAMHAMYCYSPLSDSWSLVTRLGERASCAIAACNNKLFITGGRDNKNQVISTVMCWDVERAVLTEECRVLAFLIFTSCTVAGQSPKYALKGGVVKFKTGISGLPDEILWKHKGNKVVEFNGHEEHAYSPYENRITLDYHFADLQITNLDYEDSGEYVVEAYVNKVLRPITFHLKVIDKVKSPNISCEMDDGDSNKSGKLMCSAGLTQPESLVKFEWSSRGNVQPGQHLKISLGDQHDEEEYRCTVSNPLSNETASFTAKNCYPGRI</sequence>
<evidence type="ECO:0000313" key="1">
    <source>
        <dbReference type="EMBL" id="KAI3356288.1"/>
    </source>
</evidence>
<organism evidence="1 2">
    <name type="scientific">Scortum barcoo</name>
    <name type="common">barcoo grunter</name>
    <dbReference type="NCBI Taxonomy" id="214431"/>
    <lineage>
        <taxon>Eukaryota</taxon>
        <taxon>Metazoa</taxon>
        <taxon>Chordata</taxon>
        <taxon>Craniata</taxon>
        <taxon>Vertebrata</taxon>
        <taxon>Euteleostomi</taxon>
        <taxon>Actinopterygii</taxon>
        <taxon>Neopterygii</taxon>
        <taxon>Teleostei</taxon>
        <taxon>Neoteleostei</taxon>
        <taxon>Acanthomorphata</taxon>
        <taxon>Eupercaria</taxon>
        <taxon>Centrarchiformes</taxon>
        <taxon>Terapontoidei</taxon>
        <taxon>Terapontidae</taxon>
        <taxon>Scortum</taxon>
    </lineage>
</organism>
<dbReference type="EMBL" id="CM041550">
    <property type="protein sequence ID" value="KAI3356288.1"/>
    <property type="molecule type" value="Genomic_DNA"/>
</dbReference>
<dbReference type="Proteomes" id="UP000831701">
    <property type="component" value="Chromosome 20"/>
</dbReference>
<evidence type="ECO:0000313" key="2">
    <source>
        <dbReference type="Proteomes" id="UP000831701"/>
    </source>
</evidence>
<name>A0ACB8VP63_9TELE</name>
<proteinExistence type="predicted"/>
<reference evidence="1" key="1">
    <citation type="submission" date="2022-04" db="EMBL/GenBank/DDBJ databases">
        <title>Jade perch genome.</title>
        <authorList>
            <person name="Chao B."/>
        </authorList>
    </citation>
    <scope>NUCLEOTIDE SEQUENCE</scope>
    <source>
        <strain evidence="1">CB-2022</strain>
    </source>
</reference>
<gene>
    <name evidence="1" type="ORF">L3Q82_017533</name>
</gene>